<evidence type="ECO:0000259" key="16">
    <source>
        <dbReference type="PROSITE" id="PS50002"/>
    </source>
</evidence>
<dbReference type="KEGG" id="acan:ACA1_053870"/>
<evidence type="ECO:0000256" key="8">
    <source>
        <dbReference type="ARBA" id="ARBA00023136"/>
    </source>
</evidence>
<dbReference type="Pfam" id="PF04088">
    <property type="entry name" value="Peroxin-13_N"/>
    <property type="match status" value="1"/>
</dbReference>
<keyword evidence="2 13" id="KW-0728">SH3 domain</keyword>
<dbReference type="GO" id="GO:1990429">
    <property type="term" value="C:peroxisomal importomer complex"/>
    <property type="evidence" value="ECO:0007669"/>
    <property type="project" value="TreeGrafter"/>
</dbReference>
<comment type="subcellular location">
    <subcellularLocation>
        <location evidence="12">Peroxisome membrane</location>
    </subcellularLocation>
</comment>
<keyword evidence="8 15" id="KW-0472">Membrane</keyword>
<evidence type="ECO:0000256" key="10">
    <source>
        <dbReference type="ARBA" id="ARBA00029693"/>
    </source>
</evidence>
<evidence type="ECO:0000256" key="9">
    <source>
        <dbReference type="ARBA" id="ARBA00023140"/>
    </source>
</evidence>
<feature type="region of interest" description="Disordered" evidence="14">
    <location>
        <begin position="1"/>
        <end position="30"/>
    </location>
</feature>
<dbReference type="PRINTS" id="PR00452">
    <property type="entry name" value="SH3DOMAIN"/>
</dbReference>
<feature type="domain" description="SH3" evidence="16">
    <location>
        <begin position="325"/>
        <end position="386"/>
    </location>
</feature>
<evidence type="ECO:0000256" key="14">
    <source>
        <dbReference type="SAM" id="MobiDB-lite"/>
    </source>
</evidence>
<evidence type="ECO:0000256" key="12">
    <source>
        <dbReference type="ARBA" id="ARBA00046271"/>
    </source>
</evidence>
<dbReference type="VEuPathDB" id="AmoebaDB:ACA1_053870"/>
<proteinExistence type="inferred from homology"/>
<dbReference type="PROSITE" id="PS50002">
    <property type="entry name" value="SH3"/>
    <property type="match status" value="1"/>
</dbReference>
<keyword evidence="7" id="KW-0811">Translocation</keyword>
<dbReference type="Pfam" id="PF07653">
    <property type="entry name" value="SH3_2"/>
    <property type="match status" value="1"/>
</dbReference>
<keyword evidence="6 15" id="KW-1133">Transmembrane helix</keyword>
<evidence type="ECO:0000256" key="11">
    <source>
        <dbReference type="ARBA" id="ARBA00034535"/>
    </source>
</evidence>
<sequence length="441" mass="45625">MAARPSPPKPHELRTGGLTTGGATATAGAGVSRMTEFDRARAATGGGMYGGGGMLGSGGYGGSTYGSSYGGGYGGGGMYGSSYGGAYGASRYGGGYGGYGGSSSYGSGYGGAYGSSRYGSSRYGGGYGASSMYGSSYGGGGGYGAYNRGPLGAGPRGPGEGGPGVVTWIDQFSQVVDTFGRFAHLLDMNCDALYGSFSSVLRLFESMSELRRELLFIFQTVTLYRLLKSVLGRVGSVGRFITGGSTASVVSSSSTSGLDLDSFQHFQGKDQAAPRSGRRFWPFLLFLISAIGGPLIINRLWRMLRAAAAAAQQPQQQLADEEREEAPIYVQALYDFVGSGSEGDLQFGKGALIRVLRADPDQGWWEGETGGRVGLFPANFVQPVSRPHGAADNNNNDAAALGSAWTPGSSAEPIRLHLGADTKSFSWISHGRLVVNTGARV</sequence>
<gene>
    <name evidence="17" type="ORF">ACA1_053870</name>
</gene>
<dbReference type="GO" id="GO:0005778">
    <property type="term" value="C:peroxisomal membrane"/>
    <property type="evidence" value="ECO:0007669"/>
    <property type="project" value="UniProtKB-SubCell"/>
</dbReference>
<evidence type="ECO:0000256" key="15">
    <source>
        <dbReference type="SAM" id="Phobius"/>
    </source>
</evidence>
<dbReference type="OrthoDB" id="10255964at2759"/>
<evidence type="ECO:0000256" key="7">
    <source>
        <dbReference type="ARBA" id="ARBA00023010"/>
    </source>
</evidence>
<evidence type="ECO:0000256" key="2">
    <source>
        <dbReference type="ARBA" id="ARBA00022443"/>
    </source>
</evidence>
<evidence type="ECO:0000256" key="6">
    <source>
        <dbReference type="ARBA" id="ARBA00022989"/>
    </source>
</evidence>
<name>L8H7F8_ACACF</name>
<dbReference type="InterPro" id="IPR001452">
    <property type="entry name" value="SH3_domain"/>
</dbReference>
<evidence type="ECO:0000256" key="13">
    <source>
        <dbReference type="PROSITE-ProRule" id="PRU00192"/>
    </source>
</evidence>
<dbReference type="PANTHER" id="PTHR19332:SF1">
    <property type="entry name" value="PEROXISOMAL MEMBRANE PROTEIN PEX13"/>
    <property type="match status" value="1"/>
</dbReference>
<dbReference type="Gene3D" id="2.30.30.40">
    <property type="entry name" value="SH3 Domains"/>
    <property type="match status" value="1"/>
</dbReference>
<dbReference type="AlphaFoldDB" id="L8H7F8"/>
<dbReference type="SMART" id="SM00326">
    <property type="entry name" value="SH3"/>
    <property type="match status" value="1"/>
</dbReference>
<dbReference type="Proteomes" id="UP000011083">
    <property type="component" value="Unassembled WGS sequence"/>
</dbReference>
<keyword evidence="9" id="KW-0576">Peroxisome</keyword>
<accession>L8H7F8</accession>
<comment type="similarity">
    <text evidence="1">Belongs to the peroxin-13 family.</text>
</comment>
<evidence type="ECO:0000256" key="5">
    <source>
        <dbReference type="ARBA" id="ARBA00022927"/>
    </source>
</evidence>
<evidence type="ECO:0000313" key="18">
    <source>
        <dbReference type="Proteomes" id="UP000011083"/>
    </source>
</evidence>
<dbReference type="OMA" id="PPLDQQM"/>
<keyword evidence="18" id="KW-1185">Reference proteome</keyword>
<evidence type="ECO:0000313" key="17">
    <source>
        <dbReference type="EMBL" id="ELR20643.1"/>
    </source>
</evidence>
<dbReference type="PANTHER" id="PTHR19332">
    <property type="entry name" value="PEROXISOMAL MEMBRANE PROTEIN PEX13"/>
    <property type="match status" value="1"/>
</dbReference>
<reference evidence="17 18" key="1">
    <citation type="journal article" date="2013" name="Genome Biol.">
        <title>Genome of Acanthamoeba castellanii highlights extensive lateral gene transfer and early evolution of tyrosine kinase signaling.</title>
        <authorList>
            <person name="Clarke M."/>
            <person name="Lohan A.J."/>
            <person name="Liu B."/>
            <person name="Lagkouvardos I."/>
            <person name="Roy S."/>
            <person name="Zafar N."/>
            <person name="Bertelli C."/>
            <person name="Schilde C."/>
            <person name="Kianianmomeni A."/>
            <person name="Burglin T.R."/>
            <person name="Frech C."/>
            <person name="Turcotte B."/>
            <person name="Kopec K.O."/>
            <person name="Synnott J.M."/>
            <person name="Choo C."/>
            <person name="Paponov I."/>
            <person name="Finkler A."/>
            <person name="Soon Heng Tan C."/>
            <person name="Hutchins A.P."/>
            <person name="Weinmeier T."/>
            <person name="Rattei T."/>
            <person name="Chu J.S."/>
            <person name="Gimenez G."/>
            <person name="Irimia M."/>
            <person name="Rigden D.J."/>
            <person name="Fitzpatrick D.A."/>
            <person name="Lorenzo-Morales J."/>
            <person name="Bateman A."/>
            <person name="Chiu C.H."/>
            <person name="Tang P."/>
            <person name="Hegemann P."/>
            <person name="Fromm H."/>
            <person name="Raoult D."/>
            <person name="Greub G."/>
            <person name="Miranda-Saavedra D."/>
            <person name="Chen N."/>
            <person name="Nash P."/>
            <person name="Ginger M.L."/>
            <person name="Horn M."/>
            <person name="Schaap P."/>
            <person name="Caler L."/>
            <person name="Loftus B."/>
        </authorList>
    </citation>
    <scope>NUCLEOTIDE SEQUENCE [LARGE SCALE GENOMIC DNA]</scope>
    <source>
        <strain evidence="17 18">Neff</strain>
    </source>
</reference>
<organism evidence="17 18">
    <name type="scientific">Acanthamoeba castellanii (strain ATCC 30010 / Neff)</name>
    <dbReference type="NCBI Taxonomy" id="1257118"/>
    <lineage>
        <taxon>Eukaryota</taxon>
        <taxon>Amoebozoa</taxon>
        <taxon>Discosea</taxon>
        <taxon>Longamoebia</taxon>
        <taxon>Centramoebida</taxon>
        <taxon>Acanthamoebidae</taxon>
        <taxon>Acanthamoeba</taxon>
    </lineage>
</organism>
<dbReference type="EMBL" id="KB007909">
    <property type="protein sequence ID" value="ELR20643.1"/>
    <property type="molecule type" value="Genomic_DNA"/>
</dbReference>
<evidence type="ECO:0000256" key="1">
    <source>
        <dbReference type="ARBA" id="ARBA00006033"/>
    </source>
</evidence>
<dbReference type="STRING" id="1257118.L8H7F8"/>
<keyword evidence="5" id="KW-0653">Protein transport</keyword>
<dbReference type="InterPro" id="IPR035463">
    <property type="entry name" value="Pex13"/>
</dbReference>
<dbReference type="GO" id="GO:0016560">
    <property type="term" value="P:protein import into peroxisome matrix, docking"/>
    <property type="evidence" value="ECO:0007669"/>
    <property type="project" value="InterPro"/>
</dbReference>
<dbReference type="RefSeq" id="XP_004344046.1">
    <property type="nucleotide sequence ID" value="XM_004343996.1"/>
</dbReference>
<dbReference type="InterPro" id="IPR036028">
    <property type="entry name" value="SH3-like_dom_sf"/>
</dbReference>
<keyword evidence="4 15" id="KW-0812">Transmembrane</keyword>
<evidence type="ECO:0000256" key="4">
    <source>
        <dbReference type="ARBA" id="ARBA00022692"/>
    </source>
</evidence>
<keyword evidence="3" id="KW-0813">Transport</keyword>
<protein>
    <recommendedName>
        <fullName evidence="11">Peroxisomal membrane protein PEX13</fullName>
    </recommendedName>
    <alternativeName>
        <fullName evidence="10">Peroxin-13</fullName>
    </alternativeName>
</protein>
<dbReference type="InterPro" id="IPR007223">
    <property type="entry name" value="Peroxin-13_N"/>
</dbReference>
<dbReference type="GeneID" id="14921511"/>
<feature type="transmembrane region" description="Helical" evidence="15">
    <location>
        <begin position="280"/>
        <end position="297"/>
    </location>
</feature>
<feature type="compositionally biased region" description="Low complexity" evidence="14">
    <location>
        <begin position="15"/>
        <end position="30"/>
    </location>
</feature>
<evidence type="ECO:0000256" key="3">
    <source>
        <dbReference type="ARBA" id="ARBA00022448"/>
    </source>
</evidence>
<dbReference type="SUPFAM" id="SSF50044">
    <property type="entry name" value="SH3-domain"/>
    <property type="match status" value="1"/>
</dbReference>